<keyword evidence="3" id="KW-1185">Reference proteome</keyword>
<dbReference type="Proteomes" id="UP000228758">
    <property type="component" value="Unassembled WGS sequence"/>
</dbReference>
<feature type="compositionally biased region" description="Gly residues" evidence="1">
    <location>
        <begin position="171"/>
        <end position="184"/>
    </location>
</feature>
<gene>
    <name evidence="2" type="ORF">CLV46_2133</name>
</gene>
<evidence type="ECO:0000256" key="1">
    <source>
        <dbReference type="SAM" id="MobiDB-lite"/>
    </source>
</evidence>
<name>A0A2M9CKX4_9MICO</name>
<protein>
    <submittedName>
        <fullName evidence="2">Uncharacterized protein</fullName>
    </submittedName>
</protein>
<feature type="compositionally biased region" description="Basic residues" evidence="1">
    <location>
        <begin position="234"/>
        <end position="245"/>
    </location>
</feature>
<feature type="compositionally biased region" description="Low complexity" evidence="1">
    <location>
        <begin position="35"/>
        <end position="45"/>
    </location>
</feature>
<feature type="region of interest" description="Disordered" evidence="1">
    <location>
        <begin position="141"/>
        <end position="292"/>
    </location>
</feature>
<accession>A0A2M9CKX4</accession>
<feature type="compositionally biased region" description="Basic and acidic residues" evidence="1">
    <location>
        <begin position="189"/>
        <end position="203"/>
    </location>
</feature>
<comment type="caution">
    <text evidence="2">The sequence shown here is derived from an EMBL/GenBank/DDBJ whole genome shotgun (WGS) entry which is preliminary data.</text>
</comment>
<reference evidence="2 3" key="1">
    <citation type="submission" date="2017-11" db="EMBL/GenBank/DDBJ databases">
        <title>Genomic Encyclopedia of Archaeal and Bacterial Type Strains, Phase II (KMG-II): From Individual Species to Whole Genera.</title>
        <authorList>
            <person name="Goeker M."/>
        </authorList>
    </citation>
    <scope>NUCLEOTIDE SEQUENCE [LARGE SCALE GENOMIC DNA]</scope>
    <source>
        <strain evidence="2 3">DSM 27393</strain>
    </source>
</reference>
<organism evidence="2 3">
    <name type="scientific">Diaminobutyricimonas aerilata</name>
    <dbReference type="NCBI Taxonomy" id="1162967"/>
    <lineage>
        <taxon>Bacteria</taxon>
        <taxon>Bacillati</taxon>
        <taxon>Actinomycetota</taxon>
        <taxon>Actinomycetes</taxon>
        <taxon>Micrococcales</taxon>
        <taxon>Microbacteriaceae</taxon>
        <taxon>Diaminobutyricimonas</taxon>
    </lineage>
</organism>
<sequence length="292" mass="32102">MPSAPPRHDGTDFTPARGSNAPLYSRKRFQDRRAGVGARPRAPVSRVRREFRRSAPREPIPPVGNSGAGTARARAGMSGIQDWPQRLPRFGWIDGPGQHRSPEFPTPVPGALRSRLLNFRRRGAGRRCPGLLSFRRARAVANEPAGTSRRERISADESAGDEPARTDQRGRIGGNGSGEAGVAGGEPVLHLRGDDRMHGEHVAEPFGGEPLGRAVQRRVEGAAARRDVDDERQLRRRGPARRACRRDHSVPALLRDLDHRSLLDADPPDIDPSLRLPERRGQPQNEPHGHRG</sequence>
<dbReference type="AlphaFoldDB" id="A0A2M9CKX4"/>
<feature type="region of interest" description="Disordered" evidence="1">
    <location>
        <begin position="1"/>
        <end position="108"/>
    </location>
</feature>
<feature type="compositionally biased region" description="Basic and acidic residues" evidence="1">
    <location>
        <begin position="276"/>
        <end position="292"/>
    </location>
</feature>
<evidence type="ECO:0000313" key="2">
    <source>
        <dbReference type="EMBL" id="PJJ72561.1"/>
    </source>
</evidence>
<proteinExistence type="predicted"/>
<evidence type="ECO:0000313" key="3">
    <source>
        <dbReference type="Proteomes" id="UP000228758"/>
    </source>
</evidence>
<dbReference type="EMBL" id="PGFF01000001">
    <property type="protein sequence ID" value="PJJ72561.1"/>
    <property type="molecule type" value="Genomic_DNA"/>
</dbReference>
<feature type="compositionally biased region" description="Basic and acidic residues" evidence="1">
    <location>
        <begin position="1"/>
        <end position="11"/>
    </location>
</feature>
<feature type="compositionally biased region" description="Basic and acidic residues" evidence="1">
    <location>
        <begin position="217"/>
        <end position="233"/>
    </location>
</feature>